<keyword evidence="3" id="KW-1185">Reference proteome</keyword>
<dbReference type="RefSeq" id="WP_202382411.1">
    <property type="nucleotide sequence ID" value="NZ_BAAAMA010000001.1"/>
</dbReference>
<proteinExistence type="predicted"/>
<protein>
    <recommendedName>
        <fullName evidence="4">Integral membrane protein</fullName>
    </recommendedName>
</protein>
<feature type="transmembrane region" description="Helical" evidence="1">
    <location>
        <begin position="27"/>
        <end position="49"/>
    </location>
</feature>
<keyword evidence="1" id="KW-0472">Membrane</keyword>
<evidence type="ECO:0000313" key="3">
    <source>
        <dbReference type="Proteomes" id="UP001646141"/>
    </source>
</evidence>
<feature type="transmembrane region" description="Helical" evidence="1">
    <location>
        <begin position="165"/>
        <end position="183"/>
    </location>
</feature>
<feature type="transmembrane region" description="Helical" evidence="1">
    <location>
        <begin position="125"/>
        <end position="153"/>
    </location>
</feature>
<comment type="caution">
    <text evidence="2">The sequence shown here is derived from an EMBL/GenBank/DDBJ whole genome shotgun (WGS) entry which is preliminary data.</text>
</comment>
<feature type="transmembrane region" description="Helical" evidence="1">
    <location>
        <begin position="190"/>
        <end position="206"/>
    </location>
</feature>
<dbReference type="EMBL" id="QYAD01000003">
    <property type="protein sequence ID" value="MBL3690306.1"/>
    <property type="molecule type" value="Genomic_DNA"/>
</dbReference>
<reference evidence="2 3" key="1">
    <citation type="submission" date="2018-09" db="EMBL/GenBank/DDBJ databases">
        <title>Comparative genomics of Leucobacter spp.</title>
        <authorList>
            <person name="Reis A.C."/>
            <person name="Kolvenbach B.A."/>
            <person name="Corvini P.F.X."/>
            <person name="Nunes O.C."/>
        </authorList>
    </citation>
    <scope>NUCLEOTIDE SEQUENCE [LARGE SCALE GENOMIC DNA]</scope>
    <source>
        <strain evidence="2 3">L-1</strain>
    </source>
</reference>
<evidence type="ECO:0000256" key="1">
    <source>
        <dbReference type="SAM" id="Phobius"/>
    </source>
</evidence>
<feature type="transmembrane region" description="Helical" evidence="1">
    <location>
        <begin position="56"/>
        <end position="76"/>
    </location>
</feature>
<feature type="transmembrane region" description="Helical" evidence="1">
    <location>
        <begin position="212"/>
        <end position="231"/>
    </location>
</feature>
<keyword evidence="1" id="KW-0812">Transmembrane</keyword>
<accession>A0ABS1STP7</accession>
<keyword evidence="1" id="KW-1133">Transmembrane helix</keyword>
<sequence>MELTTAPAASATADAAMDRFDRQTSRYGSATMVLGLLLSLAGPFYLFFFTDLGLSWPMVLTAFVAVAATFGVFWIVEPVTYYPILGSAAMYQAFMIGNISNKLLPAAIVAQSSIGAKPGSRRGDLASVMAICGAATVHLVSLLVFVGVLGSWLVSVIPADLIEVARLYILPSLMGAVLVQAIVSMKQLRPTIIAIALALLMQFVVVPVAPALGMFATAIVVLLSIVLSLVIRDRASTTHPEDEALVN</sequence>
<organism evidence="2 3">
    <name type="scientific">Leucobacter chromiireducens subsp. chromiireducens</name>
    <dbReference type="NCBI Taxonomy" id="660067"/>
    <lineage>
        <taxon>Bacteria</taxon>
        <taxon>Bacillati</taxon>
        <taxon>Actinomycetota</taxon>
        <taxon>Actinomycetes</taxon>
        <taxon>Micrococcales</taxon>
        <taxon>Microbacteriaceae</taxon>
        <taxon>Leucobacter</taxon>
    </lineage>
</organism>
<evidence type="ECO:0008006" key="4">
    <source>
        <dbReference type="Google" id="ProtNLM"/>
    </source>
</evidence>
<evidence type="ECO:0000313" key="2">
    <source>
        <dbReference type="EMBL" id="MBL3690306.1"/>
    </source>
</evidence>
<dbReference type="Proteomes" id="UP001646141">
    <property type="component" value="Unassembled WGS sequence"/>
</dbReference>
<gene>
    <name evidence="2" type="ORF">D3226_10080</name>
</gene>
<name>A0ABS1STP7_9MICO</name>